<dbReference type="GO" id="GO:0042952">
    <property type="term" value="P:beta-ketoadipate pathway"/>
    <property type="evidence" value="ECO:0007669"/>
    <property type="project" value="InterPro"/>
</dbReference>
<dbReference type="InterPro" id="IPR050471">
    <property type="entry name" value="AB_hydrolase"/>
</dbReference>
<dbReference type="InterPro" id="IPR000073">
    <property type="entry name" value="AB_hydrolase_1"/>
</dbReference>
<keyword evidence="3" id="KW-1185">Reference proteome</keyword>
<dbReference type="PANTHER" id="PTHR43433:SF5">
    <property type="entry name" value="AB HYDROLASE-1 DOMAIN-CONTAINING PROTEIN"/>
    <property type="match status" value="1"/>
</dbReference>
<feature type="domain" description="AB hydrolase-1" evidence="1">
    <location>
        <begin position="20"/>
        <end position="243"/>
    </location>
</feature>
<dbReference type="AlphaFoldDB" id="A0A1H2SA29"/>
<accession>A0A1H2SA29</accession>
<dbReference type="Proteomes" id="UP000199529">
    <property type="component" value="Unassembled WGS sequence"/>
</dbReference>
<dbReference type="EMBL" id="FNOK01000002">
    <property type="protein sequence ID" value="SDW28425.1"/>
    <property type="molecule type" value="Genomic_DNA"/>
</dbReference>
<dbReference type="STRING" id="418495.SAMN05216215_1002151"/>
<gene>
    <name evidence="2" type="ORF">SAMN05216215_1002151</name>
</gene>
<evidence type="ECO:0000313" key="3">
    <source>
        <dbReference type="Proteomes" id="UP000199529"/>
    </source>
</evidence>
<proteinExistence type="predicted"/>
<evidence type="ECO:0000259" key="1">
    <source>
        <dbReference type="Pfam" id="PF00561"/>
    </source>
</evidence>
<dbReference type="Gene3D" id="3.40.50.1820">
    <property type="entry name" value="alpha/beta hydrolase"/>
    <property type="match status" value="1"/>
</dbReference>
<sequence length="255" mass="27262">MTRWERLGLEWRETGHPDAPVLVLSNALGCTWEMWDPQVDALNSAYRVVRYNQRGHGESPAPPGPYTPADLGADVLALLDHLAVPRASFLGSSLGGMIGLWLGAHAGDRIEALTICCSSAWLGQEQVELDRAAAVREHGTNELVSPTIERWFTAHFREWHAETAVYAAMIASTDDEAYALCSELIGRVDLRADLPAITAPTLVVAGAEDPATPPEHGAAIVAGIGANARLEVLPHAAHLANIEQAEAFTALLGLA</sequence>
<dbReference type="PANTHER" id="PTHR43433">
    <property type="entry name" value="HYDROLASE, ALPHA/BETA FOLD FAMILY PROTEIN"/>
    <property type="match status" value="1"/>
</dbReference>
<reference evidence="3" key="1">
    <citation type="submission" date="2016-10" db="EMBL/GenBank/DDBJ databases">
        <authorList>
            <person name="Varghese N."/>
            <person name="Submissions S."/>
        </authorList>
    </citation>
    <scope>NUCLEOTIDE SEQUENCE [LARGE SCALE GENOMIC DNA]</scope>
    <source>
        <strain evidence="3">CGMCC 4.3530</strain>
    </source>
</reference>
<dbReference type="NCBIfam" id="TIGR02427">
    <property type="entry name" value="protocat_pcaD"/>
    <property type="match status" value="1"/>
</dbReference>
<dbReference type="GO" id="GO:0047570">
    <property type="term" value="F:3-oxoadipate enol-lactonase activity"/>
    <property type="evidence" value="ECO:0007669"/>
    <property type="project" value="InterPro"/>
</dbReference>
<dbReference type="PRINTS" id="PR00111">
    <property type="entry name" value="ABHYDROLASE"/>
</dbReference>
<name>A0A1H2SA29_9PSEU</name>
<organism evidence="2 3">
    <name type="scientific">Saccharopolyspora shandongensis</name>
    <dbReference type="NCBI Taxonomy" id="418495"/>
    <lineage>
        <taxon>Bacteria</taxon>
        <taxon>Bacillati</taxon>
        <taxon>Actinomycetota</taxon>
        <taxon>Actinomycetes</taxon>
        <taxon>Pseudonocardiales</taxon>
        <taxon>Pseudonocardiaceae</taxon>
        <taxon>Saccharopolyspora</taxon>
    </lineage>
</organism>
<dbReference type="InterPro" id="IPR029058">
    <property type="entry name" value="AB_hydrolase_fold"/>
</dbReference>
<dbReference type="RefSeq" id="WP_245760884.1">
    <property type="nucleotide sequence ID" value="NZ_FNOK01000002.1"/>
</dbReference>
<evidence type="ECO:0000313" key="2">
    <source>
        <dbReference type="EMBL" id="SDW28425.1"/>
    </source>
</evidence>
<dbReference type="Pfam" id="PF00561">
    <property type="entry name" value="Abhydrolase_1"/>
    <property type="match status" value="1"/>
</dbReference>
<dbReference type="SUPFAM" id="SSF53474">
    <property type="entry name" value="alpha/beta-Hydrolases"/>
    <property type="match status" value="1"/>
</dbReference>
<dbReference type="InterPro" id="IPR026968">
    <property type="entry name" value="PcaD/CatD"/>
</dbReference>
<protein>
    <submittedName>
        <fullName evidence="2">3-oxoadipate enol-lactonase</fullName>
    </submittedName>
</protein>